<dbReference type="GeneID" id="301138882"/>
<dbReference type="AlphaFoldDB" id="A0A0M0L770"/>
<accession>A0A0M0L770</accession>
<dbReference type="Proteomes" id="UP000036867">
    <property type="component" value="Unassembled WGS sequence"/>
</dbReference>
<reference evidence="2" key="1">
    <citation type="submission" date="2015-08" db="EMBL/GenBank/DDBJ databases">
        <title>Fjat-10028 dsm 16317.</title>
        <authorList>
            <person name="Liu B."/>
            <person name="Wang J."/>
            <person name="Zhu Y."/>
            <person name="Liu G."/>
            <person name="Chen Q."/>
            <person name="Chen Z."/>
            <person name="Lan J."/>
            <person name="Che J."/>
            <person name="Ge C."/>
            <person name="Shi H."/>
            <person name="Pan Z."/>
            <person name="Liu X."/>
        </authorList>
    </citation>
    <scope>NUCLEOTIDE SEQUENCE [LARGE SCALE GENOMIC DNA]</scope>
    <source>
        <strain evidence="2">DSM 16317</strain>
    </source>
</reference>
<dbReference type="EMBL" id="LILB01000015">
    <property type="protein sequence ID" value="KOO46727.1"/>
    <property type="molecule type" value="Genomic_DNA"/>
</dbReference>
<proteinExistence type="predicted"/>
<protein>
    <recommendedName>
        <fullName evidence="3">Viral late gene transcription factor 3 zinc ribbon domain-containing protein</fullName>
    </recommendedName>
</protein>
<sequence length="75" mass="9024">MKIKEVDSKVIIDDFEFYGQIEQEKYCSKCKFNLVYYDDFDTYFCPKCNSWIESKCSDPNCKYCPNRPEKPLSHK</sequence>
<gene>
    <name evidence="1" type="ORF">AMD00_22540</name>
</gene>
<name>A0A0M0L770_9BACL</name>
<dbReference type="OrthoDB" id="2427445at2"/>
<evidence type="ECO:0000313" key="2">
    <source>
        <dbReference type="Proteomes" id="UP000036867"/>
    </source>
</evidence>
<evidence type="ECO:0000313" key="1">
    <source>
        <dbReference type="EMBL" id="KOO46727.1"/>
    </source>
</evidence>
<organism evidence="1 2">
    <name type="scientific">Viridibacillus arvi</name>
    <dbReference type="NCBI Taxonomy" id="263475"/>
    <lineage>
        <taxon>Bacteria</taxon>
        <taxon>Bacillati</taxon>
        <taxon>Bacillota</taxon>
        <taxon>Bacilli</taxon>
        <taxon>Bacillales</taxon>
        <taxon>Caryophanaceae</taxon>
        <taxon>Viridibacillus</taxon>
    </lineage>
</organism>
<keyword evidence="2" id="KW-1185">Reference proteome</keyword>
<comment type="caution">
    <text evidence="1">The sequence shown here is derived from an EMBL/GenBank/DDBJ whole genome shotgun (WGS) entry which is preliminary data.</text>
</comment>
<evidence type="ECO:0008006" key="3">
    <source>
        <dbReference type="Google" id="ProtNLM"/>
    </source>
</evidence>
<dbReference type="RefSeq" id="WP_053419245.1">
    <property type="nucleotide sequence ID" value="NZ_JBCMHV010000013.1"/>
</dbReference>